<protein>
    <submittedName>
        <fullName evidence="1">Uncharacterized protein</fullName>
    </submittedName>
</protein>
<dbReference type="AlphaFoldDB" id="L2GQZ8"/>
<evidence type="ECO:0000313" key="2">
    <source>
        <dbReference type="Proteomes" id="UP000011082"/>
    </source>
</evidence>
<dbReference type="OrthoDB" id="10628487at2759"/>
<dbReference type="HOGENOM" id="CLU_1595832_0_0_1"/>
<dbReference type="VEuPathDB" id="MicrosporidiaDB:VICG_00057"/>
<gene>
    <name evidence="1" type="ORF">VICG_00057</name>
</gene>
<reference evidence="2" key="1">
    <citation type="submission" date="2011-05" db="EMBL/GenBank/DDBJ databases">
        <title>The genome sequence of Vittaforma corneae strain ATCC 50505.</title>
        <authorList>
            <consortium name="The Broad Institute Genome Sequencing Platform"/>
            <person name="Cuomo C."/>
            <person name="Didier E."/>
            <person name="Bowers L."/>
            <person name="Young S.K."/>
            <person name="Zeng Q."/>
            <person name="Gargeya S."/>
            <person name="Fitzgerald M."/>
            <person name="Haas B."/>
            <person name="Abouelleil A."/>
            <person name="Alvarado L."/>
            <person name="Arachchi H.M."/>
            <person name="Berlin A."/>
            <person name="Chapman S.B."/>
            <person name="Gearin G."/>
            <person name="Goldberg J."/>
            <person name="Griggs A."/>
            <person name="Gujja S."/>
            <person name="Hansen M."/>
            <person name="Heiman D."/>
            <person name="Howarth C."/>
            <person name="Larimer J."/>
            <person name="Lui A."/>
            <person name="MacDonald P.J.P."/>
            <person name="McCowen C."/>
            <person name="Montmayeur A."/>
            <person name="Murphy C."/>
            <person name="Neiman D."/>
            <person name="Pearson M."/>
            <person name="Priest M."/>
            <person name="Roberts A."/>
            <person name="Saif S."/>
            <person name="Shea T."/>
            <person name="Sisk P."/>
            <person name="Stolte C."/>
            <person name="Sykes S."/>
            <person name="Wortman J."/>
            <person name="Nusbaum C."/>
            <person name="Birren B."/>
        </authorList>
    </citation>
    <scope>NUCLEOTIDE SEQUENCE [LARGE SCALE GENOMIC DNA]</scope>
    <source>
        <strain evidence="2">ATCC 50505</strain>
    </source>
</reference>
<dbReference type="RefSeq" id="XP_007603510.1">
    <property type="nucleotide sequence ID" value="XM_007603448.1"/>
</dbReference>
<dbReference type="EMBL" id="JH370130">
    <property type="protein sequence ID" value="ELA42742.1"/>
    <property type="molecule type" value="Genomic_DNA"/>
</dbReference>
<sequence>MFNQNFKGRRRATRNKTIVVESRDLQDSSCQKSNATDCDFFKEAMALDVSKSSENLKMEPKQPETPTRKSDVIESRTFVFTELMNAFQTIEKRAFEDFHVIKAALKRFKVNDESVVENAIEDKEMKVQAEIFPRIMNNPFLRNDLKVPTDKIEEDARSNRFYSKRFG</sequence>
<organism evidence="1 2">
    <name type="scientific">Vittaforma corneae (strain ATCC 50505)</name>
    <name type="common">Microsporidian parasite</name>
    <name type="synonym">Nosema corneum</name>
    <dbReference type="NCBI Taxonomy" id="993615"/>
    <lineage>
        <taxon>Eukaryota</taxon>
        <taxon>Fungi</taxon>
        <taxon>Fungi incertae sedis</taxon>
        <taxon>Microsporidia</taxon>
        <taxon>Nosematidae</taxon>
        <taxon>Vittaforma</taxon>
    </lineage>
</organism>
<dbReference type="Proteomes" id="UP000011082">
    <property type="component" value="Unassembled WGS sequence"/>
</dbReference>
<keyword evidence="2" id="KW-1185">Reference proteome</keyword>
<name>L2GQZ8_VITCO</name>
<dbReference type="GeneID" id="19880775"/>
<dbReference type="InParanoid" id="L2GQZ8"/>
<accession>L2GQZ8</accession>
<proteinExistence type="predicted"/>
<evidence type="ECO:0000313" key="1">
    <source>
        <dbReference type="EMBL" id="ELA42742.1"/>
    </source>
</evidence>